<name>A0AAU7F9H3_9NEIS</name>
<dbReference type="Gene3D" id="1.10.3540.10">
    <property type="entry name" value="uncharacterized protein from magnetospirillum magneticum domain"/>
    <property type="match status" value="1"/>
</dbReference>
<dbReference type="InterPro" id="IPR023137">
    <property type="entry name" value="BrxA_sf"/>
</dbReference>
<dbReference type="Pfam" id="PF08849">
    <property type="entry name" value="BrxA"/>
    <property type="match status" value="1"/>
</dbReference>
<dbReference type="KEGG" id="cmav:ABHF33_15135"/>
<organism evidence="1">
    <name type="scientific">Chitinibacter mangrovi</name>
    <dbReference type="NCBI Taxonomy" id="3153927"/>
    <lineage>
        <taxon>Bacteria</taxon>
        <taxon>Pseudomonadati</taxon>
        <taxon>Pseudomonadota</taxon>
        <taxon>Betaproteobacteria</taxon>
        <taxon>Neisseriales</taxon>
        <taxon>Chitinibacteraceae</taxon>
        <taxon>Chitinibacter</taxon>
    </lineage>
</organism>
<dbReference type="RefSeq" id="WP_348944726.1">
    <property type="nucleotide sequence ID" value="NZ_CP157355.1"/>
</dbReference>
<dbReference type="InterPro" id="IPR014948">
    <property type="entry name" value="BrxA"/>
</dbReference>
<accession>A0AAU7F9H3</accession>
<gene>
    <name evidence="1" type="ORF">ABHF33_15135</name>
</gene>
<evidence type="ECO:0000313" key="1">
    <source>
        <dbReference type="EMBL" id="XBM00373.1"/>
    </source>
</evidence>
<reference evidence="1" key="1">
    <citation type="submission" date="2024-05" db="EMBL/GenBank/DDBJ databases">
        <authorList>
            <person name="Yang L."/>
            <person name="Pan L."/>
        </authorList>
    </citation>
    <scope>NUCLEOTIDE SEQUENCE</scope>
    <source>
        <strain evidence="1">FCG-7</strain>
    </source>
</reference>
<proteinExistence type="predicted"/>
<protein>
    <submittedName>
        <fullName evidence="1">BrxA family protein</fullName>
    </submittedName>
</protein>
<dbReference type="EMBL" id="CP157355">
    <property type="protein sequence ID" value="XBM00373.1"/>
    <property type="molecule type" value="Genomic_DNA"/>
</dbReference>
<dbReference type="AlphaFoldDB" id="A0AAU7F9H3"/>
<sequence>MINESRRIAELLLQKPDDAAWSQAIKLDNILQKNNPATAIRQARLIRSRLELLDGEGIELCCQ</sequence>